<evidence type="ECO:0000256" key="1">
    <source>
        <dbReference type="SAM" id="MobiDB-lite"/>
    </source>
</evidence>
<accession>A0ABV1W1U2</accession>
<protein>
    <submittedName>
        <fullName evidence="2">Uncharacterized protein</fullName>
    </submittedName>
</protein>
<keyword evidence="3" id="KW-1185">Reference proteome</keyword>
<sequence length="65" mass="7389">MSADLDRRRQPGSAPASQTAAGTATHRYRYRHHKEFTAKDAAHPDVPFATFFEHPGYLPQPLLIW</sequence>
<evidence type="ECO:0000313" key="3">
    <source>
        <dbReference type="Proteomes" id="UP001458415"/>
    </source>
</evidence>
<organism evidence="2 3">
    <name type="scientific">Streptomyces carpinensis</name>
    <dbReference type="NCBI Taxonomy" id="66369"/>
    <lineage>
        <taxon>Bacteria</taxon>
        <taxon>Bacillati</taxon>
        <taxon>Actinomycetota</taxon>
        <taxon>Actinomycetes</taxon>
        <taxon>Kitasatosporales</taxon>
        <taxon>Streptomycetaceae</taxon>
        <taxon>Streptomyces</taxon>
    </lineage>
</organism>
<comment type="caution">
    <text evidence="2">The sequence shown here is derived from an EMBL/GenBank/DDBJ whole genome shotgun (WGS) entry which is preliminary data.</text>
</comment>
<name>A0ABV1W1U2_9ACTN</name>
<reference evidence="2 3" key="1">
    <citation type="submission" date="2024-06" db="EMBL/GenBank/DDBJ databases">
        <title>The Natural Products Discovery Center: Release of the First 8490 Sequenced Strains for Exploring Actinobacteria Biosynthetic Diversity.</title>
        <authorList>
            <person name="Kalkreuter E."/>
            <person name="Kautsar S.A."/>
            <person name="Yang D."/>
            <person name="Bader C.D."/>
            <person name="Teijaro C.N."/>
            <person name="Fluegel L."/>
            <person name="Davis C.M."/>
            <person name="Simpson J.R."/>
            <person name="Lauterbach L."/>
            <person name="Steele A.D."/>
            <person name="Gui C."/>
            <person name="Meng S."/>
            <person name="Li G."/>
            <person name="Viehrig K."/>
            <person name="Ye F."/>
            <person name="Su P."/>
            <person name="Kiefer A.F."/>
            <person name="Nichols A."/>
            <person name="Cepeda A.J."/>
            <person name="Yan W."/>
            <person name="Fan B."/>
            <person name="Jiang Y."/>
            <person name="Adhikari A."/>
            <person name="Zheng C.-J."/>
            <person name="Schuster L."/>
            <person name="Cowan T.M."/>
            <person name="Smanski M.J."/>
            <person name="Chevrette M.G."/>
            <person name="De Carvalho L.P.S."/>
            <person name="Shen B."/>
        </authorList>
    </citation>
    <scope>NUCLEOTIDE SEQUENCE [LARGE SCALE GENOMIC DNA]</scope>
    <source>
        <strain evidence="2 3">NPDC000634</strain>
    </source>
</reference>
<evidence type="ECO:0000313" key="2">
    <source>
        <dbReference type="EMBL" id="MER6978167.1"/>
    </source>
</evidence>
<proteinExistence type="predicted"/>
<dbReference type="RefSeq" id="WP_086728584.1">
    <property type="nucleotide sequence ID" value="NZ_MUBM01000248.1"/>
</dbReference>
<dbReference type="Proteomes" id="UP001458415">
    <property type="component" value="Unassembled WGS sequence"/>
</dbReference>
<gene>
    <name evidence="2" type="ORF">ABT317_14420</name>
</gene>
<dbReference type="EMBL" id="JBEPCU010000201">
    <property type="protein sequence ID" value="MER6978167.1"/>
    <property type="molecule type" value="Genomic_DNA"/>
</dbReference>
<feature type="region of interest" description="Disordered" evidence="1">
    <location>
        <begin position="1"/>
        <end position="28"/>
    </location>
</feature>